<evidence type="ECO:0000313" key="3">
    <source>
        <dbReference type="EMBL" id="OEH91090.1"/>
    </source>
</evidence>
<accession>A0A1E5LAI3</accession>
<dbReference type="AlphaFoldDB" id="A0A1E5LAI3"/>
<dbReference type="GO" id="GO:0016407">
    <property type="term" value="F:acetyltransferase activity"/>
    <property type="evidence" value="ECO:0007669"/>
    <property type="project" value="InterPro"/>
</dbReference>
<keyword evidence="4" id="KW-1185">Reference proteome</keyword>
<dbReference type="PANTHER" id="PTHR11786">
    <property type="entry name" value="N-HYDROXYARYLAMINE O-ACETYLTRANSFERASE"/>
    <property type="match status" value="1"/>
</dbReference>
<sequence length="250" mass="28712">MDIIKYLQRINSNSLTGNKLEDLRNLITQHLYTVPFENLDVVNKVPIKLDLENIYKKIVMNHRGGFCYEINGLFNWLLNNLGYDVKMISTTFSNGKGGWYRANTHLANIVTIDGIDYLVDVGGGDLVRSPLPLSGTVNEDISGKYRIQRTDGVYYELQKYANDEWSTHYRFSTAPRKYDFFTDVCEFNQTSPESKFTQQTITTLANATGRVTISDQYLIITENGKKSKEEYATADFDHILSTHFNMQLNR</sequence>
<dbReference type="SUPFAM" id="SSF54001">
    <property type="entry name" value="Cysteine proteinases"/>
    <property type="match status" value="1"/>
</dbReference>
<organism evidence="3 4">
    <name type="scientific">Bacillus solimangrovi</name>
    <dbReference type="NCBI Taxonomy" id="1305675"/>
    <lineage>
        <taxon>Bacteria</taxon>
        <taxon>Bacillati</taxon>
        <taxon>Bacillota</taxon>
        <taxon>Bacilli</taxon>
        <taxon>Bacillales</taxon>
        <taxon>Bacillaceae</taxon>
        <taxon>Bacillus</taxon>
    </lineage>
</organism>
<dbReference type="RefSeq" id="WP_069718857.1">
    <property type="nucleotide sequence ID" value="NZ_MJEH01000064.1"/>
</dbReference>
<evidence type="ECO:0000256" key="2">
    <source>
        <dbReference type="RuleBase" id="RU003452"/>
    </source>
</evidence>
<gene>
    <name evidence="3" type="ORF">BFG57_06885</name>
</gene>
<evidence type="ECO:0000313" key="4">
    <source>
        <dbReference type="Proteomes" id="UP000095209"/>
    </source>
</evidence>
<dbReference type="Pfam" id="PF00797">
    <property type="entry name" value="Acetyltransf_2"/>
    <property type="match status" value="1"/>
</dbReference>
<comment type="similarity">
    <text evidence="1 2">Belongs to the arylamine N-acetyltransferase family.</text>
</comment>
<name>A0A1E5LAI3_9BACI</name>
<proteinExistence type="inferred from homology"/>
<dbReference type="OrthoDB" id="7181050at2"/>
<dbReference type="PANTHER" id="PTHR11786:SF0">
    <property type="entry name" value="ARYLAMINE N-ACETYLTRANSFERASE 4-RELATED"/>
    <property type="match status" value="1"/>
</dbReference>
<dbReference type="InterPro" id="IPR053710">
    <property type="entry name" value="Arylamine_NAT_domain_sf"/>
</dbReference>
<dbReference type="STRING" id="1305675.BFG57_06885"/>
<comment type="caution">
    <text evidence="3">The sequence shown here is derived from an EMBL/GenBank/DDBJ whole genome shotgun (WGS) entry which is preliminary data.</text>
</comment>
<evidence type="ECO:0008006" key="5">
    <source>
        <dbReference type="Google" id="ProtNLM"/>
    </source>
</evidence>
<dbReference type="InterPro" id="IPR038765">
    <property type="entry name" value="Papain-like_cys_pep_sf"/>
</dbReference>
<dbReference type="Proteomes" id="UP000095209">
    <property type="component" value="Unassembled WGS sequence"/>
</dbReference>
<dbReference type="InterPro" id="IPR001447">
    <property type="entry name" value="Arylamine_N-AcTrfase"/>
</dbReference>
<protein>
    <recommendedName>
        <fullName evidence="5">Acetyltransferase</fullName>
    </recommendedName>
</protein>
<dbReference type="EMBL" id="MJEH01000064">
    <property type="protein sequence ID" value="OEH91090.1"/>
    <property type="molecule type" value="Genomic_DNA"/>
</dbReference>
<dbReference type="PRINTS" id="PR01543">
    <property type="entry name" value="ANATRNSFRASE"/>
</dbReference>
<dbReference type="Gene3D" id="3.30.2140.20">
    <property type="match status" value="1"/>
</dbReference>
<reference evidence="3 4" key="1">
    <citation type="submission" date="2016-08" db="EMBL/GenBank/DDBJ databases">
        <title>Genome of Bacillus solimangrovi GH2-4.</title>
        <authorList>
            <person name="Lim S."/>
            <person name="Kim B.-C."/>
        </authorList>
    </citation>
    <scope>NUCLEOTIDE SEQUENCE [LARGE SCALE GENOMIC DNA]</scope>
    <source>
        <strain evidence="3 4">GH2-4</strain>
    </source>
</reference>
<evidence type="ECO:0000256" key="1">
    <source>
        <dbReference type="ARBA" id="ARBA00006547"/>
    </source>
</evidence>